<proteinExistence type="predicted"/>
<dbReference type="SMART" id="SM00382">
    <property type="entry name" value="AAA"/>
    <property type="match status" value="1"/>
</dbReference>
<keyword evidence="1" id="KW-0547">Nucleotide-binding</keyword>
<reference evidence="5" key="1">
    <citation type="submission" date="2014-05" db="EMBL/GenBank/DDBJ databases">
        <title>The transcriptome of the halophilic microalga Tetraselmis sp. GSL018 isolated from the Great Salt Lake, Utah.</title>
        <authorList>
            <person name="Jinkerson R.E."/>
            <person name="D'Adamo S."/>
            <person name="Posewitz M.C."/>
        </authorList>
    </citation>
    <scope>NUCLEOTIDE SEQUENCE</scope>
    <source>
        <strain evidence="5">GSL018</strain>
    </source>
</reference>
<name>A0A061RZU5_9CHLO</name>
<evidence type="ECO:0000313" key="5">
    <source>
        <dbReference type="EMBL" id="JAC76284.1"/>
    </source>
</evidence>
<dbReference type="GO" id="GO:0016887">
    <property type="term" value="F:ATP hydrolysis activity"/>
    <property type="evidence" value="ECO:0007669"/>
    <property type="project" value="InterPro"/>
</dbReference>
<evidence type="ECO:0000256" key="2">
    <source>
        <dbReference type="ARBA" id="ARBA00022840"/>
    </source>
</evidence>
<dbReference type="Pfam" id="PF00005">
    <property type="entry name" value="ABC_tran"/>
    <property type="match status" value="1"/>
</dbReference>
<evidence type="ECO:0000256" key="1">
    <source>
        <dbReference type="ARBA" id="ARBA00022741"/>
    </source>
</evidence>
<dbReference type="GO" id="GO:0005524">
    <property type="term" value="F:ATP binding"/>
    <property type="evidence" value="ECO:0007669"/>
    <property type="project" value="UniProtKB-KW"/>
</dbReference>
<evidence type="ECO:0000256" key="3">
    <source>
        <dbReference type="SAM" id="MobiDB-lite"/>
    </source>
</evidence>
<sequence length="361" mass="39213">MDCEGPFARLAKSKTNSSSSCDDALGNGKGSTLASSTSAQPPVLSAGRPSVRRDFDYPVEVNNLTFAYPGVDGRPIPGIPPVVKDMNMKLPPSSRVLLVGPNGAGKTTLLKTLAGKHMVPETMIRVLGSSAFHDTSLTTSGDLSYVGGNWTRDVAFAGLSVPLAGDFPARRLLDSIPGVDLERKEKLIRVLDVNPEWRMHMVSDGQRRRVQIAAGLLTPFKVLLLDEITVDLDVLGRAELMSFLKDECECRGAVCIYATHIFDGLESWPTHIAYVAGGQLRTFEAADRIPELQEGKLLELVVSWLKEEKLERKRREADSKSAKKTDSASAGYRYVLNNGYGSGTLNPTAQLPHSSNAVFRN</sequence>
<dbReference type="Gene3D" id="3.40.50.300">
    <property type="entry name" value="P-loop containing nucleotide triphosphate hydrolases"/>
    <property type="match status" value="1"/>
</dbReference>
<dbReference type="InterPro" id="IPR003593">
    <property type="entry name" value="AAA+_ATPase"/>
</dbReference>
<feature type="domain" description="ABC transporter" evidence="4">
    <location>
        <begin position="59"/>
        <end position="302"/>
    </location>
</feature>
<dbReference type="InterPro" id="IPR027417">
    <property type="entry name" value="P-loop_NTPase"/>
</dbReference>
<dbReference type="EMBL" id="GBEZ01009294">
    <property type="protein sequence ID" value="JAC76284.1"/>
    <property type="molecule type" value="Transcribed_RNA"/>
</dbReference>
<protein>
    <submittedName>
        <fullName evidence="5">CCR4-NOT complex subunit CAF16</fullName>
    </submittedName>
</protein>
<organism evidence="5">
    <name type="scientific">Tetraselmis sp. GSL018</name>
    <dbReference type="NCBI Taxonomy" id="582737"/>
    <lineage>
        <taxon>Eukaryota</taxon>
        <taxon>Viridiplantae</taxon>
        <taxon>Chlorophyta</taxon>
        <taxon>core chlorophytes</taxon>
        <taxon>Chlorodendrophyceae</taxon>
        <taxon>Chlorodendrales</taxon>
        <taxon>Chlorodendraceae</taxon>
        <taxon>Tetraselmis</taxon>
    </lineage>
</organism>
<dbReference type="AlphaFoldDB" id="A0A061RZU5"/>
<dbReference type="PROSITE" id="PS50893">
    <property type="entry name" value="ABC_TRANSPORTER_2"/>
    <property type="match status" value="1"/>
</dbReference>
<keyword evidence="2" id="KW-0067">ATP-binding</keyword>
<feature type="region of interest" description="Disordered" evidence="3">
    <location>
        <begin position="12"/>
        <end position="49"/>
    </location>
</feature>
<dbReference type="SUPFAM" id="SSF52540">
    <property type="entry name" value="P-loop containing nucleoside triphosphate hydrolases"/>
    <property type="match status" value="1"/>
</dbReference>
<dbReference type="InterPro" id="IPR003439">
    <property type="entry name" value="ABC_transporter-like_ATP-bd"/>
</dbReference>
<accession>A0A061RZU5</accession>
<gene>
    <name evidence="5" type="primary">CAF16</name>
    <name evidence="5" type="ORF">TSPGSL018_20595</name>
</gene>
<dbReference type="PANTHER" id="PTHR43158:SF12">
    <property type="entry name" value="ABC TRANSPORTER FAMILY PROTEIN"/>
    <property type="match status" value="1"/>
</dbReference>
<dbReference type="PANTHER" id="PTHR43158">
    <property type="entry name" value="SKFA PEPTIDE EXPORT ATP-BINDING PROTEIN SKFE"/>
    <property type="match status" value="1"/>
</dbReference>
<feature type="compositionally biased region" description="Polar residues" evidence="3">
    <location>
        <begin position="30"/>
        <end position="40"/>
    </location>
</feature>
<evidence type="ECO:0000259" key="4">
    <source>
        <dbReference type="PROSITE" id="PS50893"/>
    </source>
</evidence>